<evidence type="ECO:0000313" key="1">
    <source>
        <dbReference type="EMBL" id="WKD49032.1"/>
    </source>
</evidence>
<dbReference type="EMBL" id="CP098023">
    <property type="protein sequence ID" value="WKD49032.1"/>
    <property type="molecule type" value="Genomic_DNA"/>
</dbReference>
<reference evidence="1 2" key="1">
    <citation type="submission" date="2022-05" db="EMBL/GenBank/DDBJ databases">
        <title>Microbulbifer sp. nov., isolated from sponge.</title>
        <authorList>
            <person name="Gao L."/>
        </authorList>
    </citation>
    <scope>NUCLEOTIDE SEQUENCE [LARGE SCALE GENOMIC DNA]</scope>
    <source>
        <strain evidence="1 2">MI-G</strain>
    </source>
</reference>
<dbReference type="Proteomes" id="UP001321520">
    <property type="component" value="Chromosome"/>
</dbReference>
<proteinExistence type="predicted"/>
<protein>
    <submittedName>
        <fullName evidence="1">Uncharacterized protein</fullName>
    </submittedName>
</protein>
<keyword evidence="2" id="KW-1185">Reference proteome</keyword>
<name>A0ABY9E8M8_9GAMM</name>
<gene>
    <name evidence="1" type="ORF">M8T91_14175</name>
</gene>
<dbReference type="RefSeq" id="WP_301414818.1">
    <property type="nucleotide sequence ID" value="NZ_CP098023.1"/>
</dbReference>
<sequence>MIELKPGIRLKSAVCDTQIMVVKGKGAHDLRCGGVAMQAFNATGPDVAQLVSDSGFAAGTLMGKRYVNGDGSIEALCTKPGLGSLSLGPKRESALQIKQTEALPASD</sequence>
<evidence type="ECO:0000313" key="2">
    <source>
        <dbReference type="Proteomes" id="UP001321520"/>
    </source>
</evidence>
<organism evidence="1 2">
    <name type="scientific">Microbulbifer spongiae</name>
    <dbReference type="NCBI Taxonomy" id="2944933"/>
    <lineage>
        <taxon>Bacteria</taxon>
        <taxon>Pseudomonadati</taxon>
        <taxon>Pseudomonadota</taxon>
        <taxon>Gammaproteobacteria</taxon>
        <taxon>Cellvibrionales</taxon>
        <taxon>Microbulbiferaceae</taxon>
        <taxon>Microbulbifer</taxon>
    </lineage>
</organism>
<accession>A0ABY9E8M8</accession>